<evidence type="ECO:0000256" key="3">
    <source>
        <dbReference type="ARBA" id="ARBA00012362"/>
    </source>
</evidence>
<name>A0A0D6Q7R4_KOMXY</name>
<evidence type="ECO:0000259" key="11">
    <source>
        <dbReference type="Pfam" id="PF00218"/>
    </source>
</evidence>
<dbReference type="PROSITE" id="PS00614">
    <property type="entry name" value="IGPS"/>
    <property type="match status" value="1"/>
</dbReference>
<evidence type="ECO:0000256" key="9">
    <source>
        <dbReference type="ARBA" id="ARBA00023239"/>
    </source>
</evidence>
<sequence>MTPPQTGSVQPADVDSIPDVLERICARTRVDVAQRAKVMPLKEITARAREVTTPPRGFGQALKQKTADHQIGLIAEIKKASPSAGILRPDYEPTVIAQEYEKAGAACISVLTEGSCFHGSAEDLTRVREACKLPLLRKDFIIDPWQVHESRLIGADCILLIMAILTDAEAAELLDIARGLDMDVLVEVHDEGELNRALALDTSLIGINNRNLKTLQTDIETTCRLAPLVPPDRIIVSESGIRTHADVMKLNAVGASGFLVGESLLRYEDVGPAVHALLGTTPDAPAAAPGDAAPGDAAP</sequence>
<dbReference type="SUPFAM" id="SSF51366">
    <property type="entry name" value="Ribulose-phoshate binding barrel"/>
    <property type="match status" value="1"/>
</dbReference>
<dbReference type="InterPro" id="IPR001468">
    <property type="entry name" value="Indole-3-GlycerolPSynthase_CS"/>
</dbReference>
<feature type="domain" description="Indole-3-glycerol phosphate synthase" evidence="11">
    <location>
        <begin position="21"/>
        <end position="277"/>
    </location>
</feature>
<dbReference type="GO" id="GO:0004640">
    <property type="term" value="F:phosphoribosylanthranilate isomerase activity"/>
    <property type="evidence" value="ECO:0007669"/>
    <property type="project" value="TreeGrafter"/>
</dbReference>
<dbReference type="NCBIfam" id="NF001370">
    <property type="entry name" value="PRK00278.1-2"/>
    <property type="match status" value="1"/>
</dbReference>
<keyword evidence="9 10" id="KW-0456">Lyase</keyword>
<dbReference type="CDD" id="cd00331">
    <property type="entry name" value="IGPS"/>
    <property type="match status" value="1"/>
</dbReference>
<comment type="caution">
    <text evidence="12">The sequence shown here is derived from an EMBL/GenBank/DDBJ whole genome shotgun (WGS) entry which is preliminary data.</text>
</comment>
<evidence type="ECO:0000256" key="2">
    <source>
        <dbReference type="ARBA" id="ARBA00004696"/>
    </source>
</evidence>
<dbReference type="NCBIfam" id="NF001373">
    <property type="entry name" value="PRK00278.1-6"/>
    <property type="match status" value="1"/>
</dbReference>
<organism evidence="12 13">
    <name type="scientific">Komagataeibacter xylinus NBRC 13693</name>
    <dbReference type="NCBI Taxonomy" id="1234668"/>
    <lineage>
        <taxon>Bacteria</taxon>
        <taxon>Pseudomonadati</taxon>
        <taxon>Pseudomonadota</taxon>
        <taxon>Alphaproteobacteria</taxon>
        <taxon>Acetobacterales</taxon>
        <taxon>Acetobacteraceae</taxon>
        <taxon>Komagataeibacter</taxon>
    </lineage>
</organism>
<dbReference type="Proteomes" id="UP000032683">
    <property type="component" value="Unassembled WGS sequence"/>
</dbReference>
<keyword evidence="8 10" id="KW-0057">Aromatic amino acid biosynthesis</keyword>
<dbReference type="InterPro" id="IPR013798">
    <property type="entry name" value="Indole-3-glycerol_P_synth_dom"/>
</dbReference>
<protein>
    <recommendedName>
        <fullName evidence="4 10">Indole-3-glycerol phosphate synthase</fullName>
        <shortName evidence="10">IGPS</shortName>
        <ecNumber evidence="3 10">4.1.1.48</ecNumber>
    </recommendedName>
</protein>
<proteinExistence type="inferred from homology"/>
<dbReference type="AlphaFoldDB" id="A0A0D6Q7R4"/>
<comment type="pathway">
    <text evidence="2 10">Amino-acid biosynthesis; L-tryptophan biosynthesis; L-tryptophan from chorismate: step 4/5.</text>
</comment>
<dbReference type="InterPro" id="IPR013785">
    <property type="entry name" value="Aldolase_TIM"/>
</dbReference>
<comment type="similarity">
    <text evidence="10">Belongs to the TrpC family.</text>
</comment>
<evidence type="ECO:0000256" key="5">
    <source>
        <dbReference type="ARBA" id="ARBA00022605"/>
    </source>
</evidence>
<evidence type="ECO:0000256" key="10">
    <source>
        <dbReference type="HAMAP-Rule" id="MF_00134"/>
    </source>
</evidence>
<evidence type="ECO:0000256" key="4">
    <source>
        <dbReference type="ARBA" id="ARBA00018080"/>
    </source>
</evidence>
<evidence type="ECO:0000256" key="1">
    <source>
        <dbReference type="ARBA" id="ARBA00001633"/>
    </source>
</evidence>
<keyword evidence="7 10" id="KW-0822">Tryptophan biosynthesis</keyword>
<comment type="catalytic activity">
    <reaction evidence="1 10">
        <text>1-(2-carboxyphenylamino)-1-deoxy-D-ribulose 5-phosphate + H(+) = (1S,2R)-1-C-(indol-3-yl)glycerol 3-phosphate + CO2 + H2O</text>
        <dbReference type="Rhea" id="RHEA:23476"/>
        <dbReference type="ChEBI" id="CHEBI:15377"/>
        <dbReference type="ChEBI" id="CHEBI:15378"/>
        <dbReference type="ChEBI" id="CHEBI:16526"/>
        <dbReference type="ChEBI" id="CHEBI:58613"/>
        <dbReference type="ChEBI" id="CHEBI:58866"/>
        <dbReference type="EC" id="4.1.1.48"/>
    </reaction>
</comment>
<accession>A0A0D6Q7R4</accession>
<dbReference type="InterPro" id="IPR045186">
    <property type="entry name" value="Indole-3-glycerol_P_synth"/>
</dbReference>
<gene>
    <name evidence="10" type="primary">trpC</name>
    <name evidence="12" type="ORF">Gxy13693_013_046</name>
</gene>
<evidence type="ECO:0000256" key="8">
    <source>
        <dbReference type="ARBA" id="ARBA00023141"/>
    </source>
</evidence>
<dbReference type="UniPathway" id="UPA00035">
    <property type="reaction ID" value="UER00043"/>
</dbReference>
<evidence type="ECO:0000313" key="12">
    <source>
        <dbReference type="EMBL" id="GAN99010.1"/>
    </source>
</evidence>
<evidence type="ECO:0000256" key="7">
    <source>
        <dbReference type="ARBA" id="ARBA00022822"/>
    </source>
</evidence>
<dbReference type="RefSeq" id="WP_048855753.1">
    <property type="nucleotide sequence ID" value="NZ_BANJ01000013.1"/>
</dbReference>
<dbReference type="GO" id="GO:0000162">
    <property type="term" value="P:L-tryptophan biosynthetic process"/>
    <property type="evidence" value="ECO:0007669"/>
    <property type="project" value="UniProtKB-UniRule"/>
</dbReference>
<dbReference type="GO" id="GO:0004425">
    <property type="term" value="F:indole-3-glycerol-phosphate synthase activity"/>
    <property type="evidence" value="ECO:0007669"/>
    <property type="project" value="UniProtKB-UniRule"/>
</dbReference>
<dbReference type="PANTHER" id="PTHR22854:SF2">
    <property type="entry name" value="INDOLE-3-GLYCEROL-PHOSPHATE SYNTHASE"/>
    <property type="match status" value="1"/>
</dbReference>
<dbReference type="NCBIfam" id="NF001377">
    <property type="entry name" value="PRK00278.2-4"/>
    <property type="match status" value="1"/>
</dbReference>
<dbReference type="InterPro" id="IPR011060">
    <property type="entry name" value="RibuloseP-bd_barrel"/>
</dbReference>
<dbReference type="EC" id="4.1.1.48" evidence="3 10"/>
<dbReference type="Pfam" id="PF00218">
    <property type="entry name" value="IGPS"/>
    <property type="match status" value="1"/>
</dbReference>
<dbReference type="PANTHER" id="PTHR22854">
    <property type="entry name" value="TRYPTOPHAN BIOSYNTHESIS PROTEIN"/>
    <property type="match status" value="1"/>
</dbReference>
<evidence type="ECO:0000313" key="13">
    <source>
        <dbReference type="Proteomes" id="UP000032683"/>
    </source>
</evidence>
<keyword evidence="5 10" id="KW-0028">Amino-acid biosynthesis</keyword>
<keyword evidence="6 10" id="KW-0210">Decarboxylase</keyword>
<dbReference type="HAMAP" id="MF_00134_B">
    <property type="entry name" value="IGPS_B"/>
    <property type="match status" value="1"/>
</dbReference>
<dbReference type="FunFam" id="3.20.20.70:FF:000024">
    <property type="entry name" value="Indole-3-glycerol phosphate synthase"/>
    <property type="match status" value="1"/>
</dbReference>
<dbReference type="EMBL" id="BANJ01000013">
    <property type="protein sequence ID" value="GAN99010.1"/>
    <property type="molecule type" value="Genomic_DNA"/>
</dbReference>
<dbReference type="Gene3D" id="3.20.20.70">
    <property type="entry name" value="Aldolase class I"/>
    <property type="match status" value="1"/>
</dbReference>
<reference evidence="12 13" key="1">
    <citation type="submission" date="2012-11" db="EMBL/GenBank/DDBJ databases">
        <title>Whole genome sequence of Gluconacetobacter xylinus NBRC 13693.</title>
        <authorList>
            <person name="Azuma Y."/>
            <person name="Higashiura N."/>
            <person name="Hirakawa H."/>
            <person name="Matsushita K."/>
        </authorList>
    </citation>
    <scope>NUCLEOTIDE SEQUENCE [LARGE SCALE GENOMIC DNA]</scope>
    <source>
        <strain evidence="12 13">NBRC 13693</strain>
    </source>
</reference>
<evidence type="ECO:0000256" key="6">
    <source>
        <dbReference type="ARBA" id="ARBA00022793"/>
    </source>
</evidence>